<dbReference type="PROSITE" id="PS51257">
    <property type="entry name" value="PROKAR_LIPOPROTEIN"/>
    <property type="match status" value="1"/>
</dbReference>
<gene>
    <name evidence="2" type="ORF">DI53_1207</name>
</gene>
<comment type="caution">
    <text evidence="2">The sequence shown here is derived from an EMBL/GenBank/DDBJ whole genome shotgun (WGS) entry which is preliminary data.</text>
</comment>
<keyword evidence="3" id="KW-1185">Reference proteome</keyword>
<dbReference type="AlphaFoldDB" id="A0A0B8TA89"/>
<dbReference type="eggNOG" id="ENOG5033R1Q">
    <property type="taxonomic scope" value="Bacteria"/>
</dbReference>
<keyword evidence="1" id="KW-0732">Signal</keyword>
<dbReference type="EMBL" id="JJMU01000021">
    <property type="protein sequence ID" value="KGE14980.1"/>
    <property type="molecule type" value="Genomic_DNA"/>
</dbReference>
<reference evidence="3" key="1">
    <citation type="submission" date="2014-04" db="EMBL/GenBank/DDBJ databases">
        <title>Whole-Genome optical mapping and complete genome sequence of Sphingobacterium deserti sp. nov., a new spaces isolated from desert in the west of China.</title>
        <authorList>
            <person name="Teng C."/>
            <person name="Zhou Z."/>
            <person name="Li X."/>
            <person name="Chen M."/>
            <person name="Lin M."/>
            <person name="Wang L."/>
            <person name="Su S."/>
            <person name="Zhang C."/>
            <person name="Zhang W."/>
        </authorList>
    </citation>
    <scope>NUCLEOTIDE SEQUENCE [LARGE SCALE GENOMIC DNA]</scope>
    <source>
        <strain evidence="3">ACCC05744</strain>
    </source>
</reference>
<accession>A0A0B8TA89</accession>
<dbReference type="PATRIC" id="fig|1229276.3.peg.1251"/>
<proteinExistence type="predicted"/>
<protein>
    <submittedName>
        <fullName evidence="2">Uncharacterized protein</fullName>
    </submittedName>
</protein>
<evidence type="ECO:0000256" key="1">
    <source>
        <dbReference type="SAM" id="SignalP"/>
    </source>
</evidence>
<evidence type="ECO:0000313" key="3">
    <source>
        <dbReference type="Proteomes" id="UP000031802"/>
    </source>
</evidence>
<feature type="signal peptide" evidence="1">
    <location>
        <begin position="1"/>
        <end position="25"/>
    </location>
</feature>
<dbReference type="OrthoDB" id="641332at2"/>
<sequence>MTTRKILAFMSVLALATLASCRVESDNIFNMFDDVKVTYHDDSDYSVTDYRKYNDGDSVHISFTITSANRDMMKIVVESTTGNGGSNERNEVILQSNERRSYSGRLRLKMRRDGRATFRIFALDEKNVYMGDGYKSVTIEGAPSYTILADRKVYRPNADKPELPTFYAIAQGKAYTYAEGLANSSDIDFGIYARIDQTQANLGRLVFNLYSVSAEPNPYPSFDLSNWTKRRTLFSAPIRNAGGPSGIFNTTLVSSSRIEEEAKKQNINQTQTNLTEFTTALNAGTLLYFLTPEGKYGAILINQSTVDAANNEYLSISTKIQN</sequence>
<feature type="chain" id="PRO_5002124316" evidence="1">
    <location>
        <begin position="26"/>
        <end position="322"/>
    </location>
</feature>
<evidence type="ECO:0000313" key="2">
    <source>
        <dbReference type="EMBL" id="KGE14980.1"/>
    </source>
</evidence>
<dbReference type="Proteomes" id="UP000031802">
    <property type="component" value="Unassembled WGS sequence"/>
</dbReference>
<name>A0A0B8TA89_9SPHI</name>
<dbReference type="STRING" id="1229276.DI53_1207"/>
<reference evidence="2 3" key="2">
    <citation type="journal article" date="2015" name="PLoS ONE">
        <title>Whole-Genome Optical Mapping and Finished Genome Sequence of Sphingobacterium deserti sp. nov., a New Species Isolated from the Western Desert of China.</title>
        <authorList>
            <person name="Teng C."/>
            <person name="Zhou Z."/>
            <person name="Molnar I."/>
            <person name="Li X."/>
            <person name="Tang R."/>
            <person name="Chen M."/>
            <person name="Wang L."/>
            <person name="Su S."/>
            <person name="Zhang W."/>
            <person name="Lin M."/>
        </authorList>
    </citation>
    <scope>NUCLEOTIDE SEQUENCE [LARGE SCALE GENOMIC DNA]</scope>
    <source>
        <strain evidence="3">ACCC05744</strain>
    </source>
</reference>
<organism evidence="2 3">
    <name type="scientific">Sphingobacterium deserti</name>
    <dbReference type="NCBI Taxonomy" id="1229276"/>
    <lineage>
        <taxon>Bacteria</taxon>
        <taxon>Pseudomonadati</taxon>
        <taxon>Bacteroidota</taxon>
        <taxon>Sphingobacteriia</taxon>
        <taxon>Sphingobacteriales</taxon>
        <taxon>Sphingobacteriaceae</taxon>
        <taxon>Sphingobacterium</taxon>
    </lineage>
</organism>
<dbReference type="RefSeq" id="WP_131555179.1">
    <property type="nucleotide sequence ID" value="NZ_JJMU01000021.1"/>
</dbReference>